<dbReference type="InterPro" id="IPR044709">
    <property type="entry name" value="TAN1"/>
</dbReference>
<sequence>MVAKTPPKKQRRAMVALNPNQVRETLKKVDQCMARLQELQYTVTGGSKVVSGVTLSPRSTRAYLRTSLRCKQETLRSLKGTPAKKSPTGKFQGCATGDWRSTSLPAMLLGETVVEILQASQFAKNLVSTAETLSKMSTAPKTPIQTKLNPTRSQNLSPLRARRTKEKQNPQKGGTKCESRSPPVRLRARSKIQFKSISPIPSRPSTTSANRVSPKNRPWAKKTVLFPNPTFMPSTSTPVPTIGTNKQRFYKTRSPIIPKATKVQTPHKFVIKSPPKCLGTQLRYQKALPVQVVKSPVRKEEPMKPRRCSFSPVKMVSRLVSPLKSRISPRKSLGSMISGLKQRPGLGSTLRASTSKRI</sequence>
<dbReference type="GO" id="GO:2000694">
    <property type="term" value="P:regulation of phragmoplast microtubule organization"/>
    <property type="evidence" value="ECO:0007669"/>
    <property type="project" value="InterPro"/>
</dbReference>
<feature type="compositionally biased region" description="Low complexity" evidence="1">
    <location>
        <begin position="196"/>
        <end position="208"/>
    </location>
</feature>
<dbReference type="GO" id="GO:0008017">
    <property type="term" value="F:microtubule binding"/>
    <property type="evidence" value="ECO:0007669"/>
    <property type="project" value="InterPro"/>
</dbReference>
<name>A0A833VCS8_9POAL</name>
<feature type="compositionally biased region" description="Polar residues" evidence="1">
    <location>
        <begin position="137"/>
        <end position="157"/>
    </location>
</feature>
<dbReference type="PANTHER" id="PTHR35728:SF1">
    <property type="entry name" value="MICROTUBULE-BINDING PROTEIN TANGLED-RELATED"/>
    <property type="match status" value="1"/>
</dbReference>
<evidence type="ECO:0000313" key="3">
    <source>
        <dbReference type="Proteomes" id="UP000623129"/>
    </source>
</evidence>
<dbReference type="GO" id="GO:0005875">
    <property type="term" value="C:microtubule associated complex"/>
    <property type="evidence" value="ECO:0007669"/>
    <property type="project" value="TreeGrafter"/>
</dbReference>
<protein>
    <submittedName>
        <fullName evidence="2">Microtubule-binding protein TANGLED1</fullName>
    </submittedName>
</protein>
<proteinExistence type="predicted"/>
<evidence type="ECO:0000256" key="1">
    <source>
        <dbReference type="SAM" id="MobiDB-lite"/>
    </source>
</evidence>
<dbReference type="PANTHER" id="PTHR35728">
    <property type="entry name" value="MICROTUBULE-BINDING PROTEIN TANGLED-RELATED"/>
    <property type="match status" value="1"/>
</dbReference>
<organism evidence="2 3">
    <name type="scientific">Carex littledalei</name>
    <dbReference type="NCBI Taxonomy" id="544730"/>
    <lineage>
        <taxon>Eukaryota</taxon>
        <taxon>Viridiplantae</taxon>
        <taxon>Streptophyta</taxon>
        <taxon>Embryophyta</taxon>
        <taxon>Tracheophyta</taxon>
        <taxon>Spermatophyta</taxon>
        <taxon>Magnoliopsida</taxon>
        <taxon>Liliopsida</taxon>
        <taxon>Poales</taxon>
        <taxon>Cyperaceae</taxon>
        <taxon>Cyperoideae</taxon>
        <taxon>Cariceae</taxon>
        <taxon>Carex</taxon>
        <taxon>Carex subgen. Euthyceras</taxon>
    </lineage>
</organism>
<gene>
    <name evidence="2" type="ORF">FCM35_KLT20890</name>
</gene>
<dbReference type="GO" id="GO:0000911">
    <property type="term" value="P:cytokinesis by cell plate formation"/>
    <property type="evidence" value="ECO:0007669"/>
    <property type="project" value="TreeGrafter"/>
</dbReference>
<reference evidence="2" key="1">
    <citation type="submission" date="2020-01" db="EMBL/GenBank/DDBJ databases">
        <title>Genome sequence of Kobresia littledalei, the first chromosome-level genome in the family Cyperaceae.</title>
        <authorList>
            <person name="Qu G."/>
        </authorList>
    </citation>
    <scope>NUCLEOTIDE SEQUENCE</scope>
    <source>
        <strain evidence="2">C.B.Clarke</strain>
        <tissue evidence="2">Leaf</tissue>
    </source>
</reference>
<keyword evidence="3" id="KW-1185">Reference proteome</keyword>
<dbReference type="Proteomes" id="UP000623129">
    <property type="component" value="Unassembled WGS sequence"/>
</dbReference>
<accession>A0A833VCS8</accession>
<evidence type="ECO:0000313" key="2">
    <source>
        <dbReference type="EMBL" id="KAF3334286.1"/>
    </source>
</evidence>
<dbReference type="GO" id="GO:0009574">
    <property type="term" value="C:preprophase band"/>
    <property type="evidence" value="ECO:0007669"/>
    <property type="project" value="TreeGrafter"/>
</dbReference>
<feature type="region of interest" description="Disordered" evidence="1">
    <location>
        <begin position="137"/>
        <end position="216"/>
    </location>
</feature>
<feature type="region of interest" description="Disordered" evidence="1">
    <location>
        <begin position="325"/>
        <end position="358"/>
    </location>
</feature>
<dbReference type="EMBL" id="SWLB01000009">
    <property type="protein sequence ID" value="KAF3334286.1"/>
    <property type="molecule type" value="Genomic_DNA"/>
</dbReference>
<dbReference type="OrthoDB" id="1939732at2759"/>
<dbReference type="AlphaFoldDB" id="A0A833VCS8"/>
<comment type="caution">
    <text evidence="2">The sequence shown here is derived from an EMBL/GenBank/DDBJ whole genome shotgun (WGS) entry which is preliminary data.</text>
</comment>